<evidence type="ECO:0000256" key="1">
    <source>
        <dbReference type="ARBA" id="ARBA00007734"/>
    </source>
</evidence>
<feature type="domain" description="Transglycosylase SLT" evidence="3">
    <location>
        <begin position="53"/>
        <end position="168"/>
    </location>
</feature>
<dbReference type="GO" id="GO:0000270">
    <property type="term" value="P:peptidoglycan metabolic process"/>
    <property type="evidence" value="ECO:0007669"/>
    <property type="project" value="InterPro"/>
</dbReference>
<dbReference type="InterPro" id="IPR000189">
    <property type="entry name" value="Transglyc_AS"/>
</dbReference>
<evidence type="ECO:0000313" key="4">
    <source>
        <dbReference type="EMBL" id="AEQ20597.1"/>
    </source>
</evidence>
<dbReference type="EMBL" id="JF429416">
    <property type="protein sequence ID" value="AEQ20597.1"/>
    <property type="molecule type" value="Genomic_DNA"/>
</dbReference>
<keyword evidence="2" id="KW-0472">Membrane</keyword>
<evidence type="ECO:0000259" key="3">
    <source>
        <dbReference type="Pfam" id="PF01464"/>
    </source>
</evidence>
<evidence type="ECO:0000256" key="2">
    <source>
        <dbReference type="SAM" id="Phobius"/>
    </source>
</evidence>
<accession>G4WVZ5</accession>
<dbReference type="PROSITE" id="PS00922">
    <property type="entry name" value="TRANSGLYCOSYLASE"/>
    <property type="match status" value="1"/>
</dbReference>
<keyword evidence="2" id="KW-1133">Transmembrane helix</keyword>
<dbReference type="GO" id="GO:0008933">
    <property type="term" value="F:peptidoglycan lytic transglycosylase activity"/>
    <property type="evidence" value="ECO:0007669"/>
    <property type="project" value="InterPro"/>
</dbReference>
<proteinExistence type="inferred from homology"/>
<dbReference type="SUPFAM" id="SSF53955">
    <property type="entry name" value="Lysozyme-like"/>
    <property type="match status" value="1"/>
</dbReference>
<dbReference type="PANTHER" id="PTHR37423">
    <property type="entry name" value="SOLUBLE LYTIC MUREIN TRANSGLYCOSYLASE-RELATED"/>
    <property type="match status" value="1"/>
</dbReference>
<sequence>MSIMPMDYGRPSRPLYSSLLRNWGLTLLVFGLFYFVYSGTAWVWFRPVVHKPLINKYAAEYRFDPLWVMAIIKVESGFAPWAHSHRGALGLMQLLPSTARELAPEIGLNPFHDQDLTNPEINIHLGVYYLSKLQSLFPNDDIAVLAAWNAGPGVTQQWLRGKPALDFEDILYAETRHFVRQVDRTYGWLKIIQGWKHLFGIAHGRG</sequence>
<dbReference type="GO" id="GO:0016020">
    <property type="term" value="C:membrane"/>
    <property type="evidence" value="ECO:0007669"/>
    <property type="project" value="InterPro"/>
</dbReference>
<dbReference type="InterPro" id="IPR008258">
    <property type="entry name" value="Transglycosylase_SLT_dom_1"/>
</dbReference>
<dbReference type="Pfam" id="PF01464">
    <property type="entry name" value="SLT"/>
    <property type="match status" value="1"/>
</dbReference>
<keyword evidence="2" id="KW-0812">Transmembrane</keyword>
<dbReference type="CDD" id="cd16896">
    <property type="entry name" value="LT_Slt70-like"/>
    <property type="match status" value="1"/>
</dbReference>
<dbReference type="PANTHER" id="PTHR37423:SF2">
    <property type="entry name" value="MEMBRANE-BOUND LYTIC MUREIN TRANSGLYCOSYLASE C"/>
    <property type="match status" value="1"/>
</dbReference>
<dbReference type="AlphaFoldDB" id="G4WVZ5"/>
<feature type="transmembrane region" description="Helical" evidence="2">
    <location>
        <begin position="20"/>
        <end position="45"/>
    </location>
</feature>
<comment type="similarity">
    <text evidence="1">Belongs to the transglycosylase Slt family.</text>
</comment>
<reference evidence="4" key="2">
    <citation type="journal article" date="2011" name="J. Bacteriol.">
        <title>Long-chain N-acyl amino acid synthases are linked to the putative PEP-CTERM/exosortase protein-sorting system in Gram-negative bacteria.</title>
        <authorList>
            <person name="Craig J.W."/>
            <person name="Cherry M.A."/>
            <person name="Brady S.F."/>
        </authorList>
    </citation>
    <scope>NUCLEOTIDE SEQUENCE</scope>
</reference>
<dbReference type="InterPro" id="IPR023346">
    <property type="entry name" value="Lysozyme-like_dom_sf"/>
</dbReference>
<dbReference type="Gene3D" id="1.10.530.10">
    <property type="match status" value="1"/>
</dbReference>
<protein>
    <submittedName>
        <fullName evidence="4">Soluble lytic murein transglycosylase</fullName>
    </submittedName>
</protein>
<name>G4WVZ5_9BACT</name>
<reference evidence="4" key="1">
    <citation type="journal article" date="2004" name="Appl. Environ. Microbiol.">
        <title>Long-chain N-acyltyrosine synthases from environmental DNA.</title>
        <authorList>
            <person name="Brady S.F."/>
            <person name="Chao C.J."/>
            <person name="Clardy J."/>
        </authorList>
    </citation>
    <scope>NUCLEOTIDE SEQUENCE</scope>
</reference>
<organism evidence="4">
    <name type="scientific">uncultured bacterium CSLF42</name>
    <dbReference type="NCBI Taxonomy" id="1091574"/>
    <lineage>
        <taxon>Bacteria</taxon>
        <taxon>environmental samples</taxon>
    </lineage>
</organism>